<protein>
    <submittedName>
        <fullName evidence="1">Uncharacterized protein</fullName>
    </submittedName>
</protein>
<comment type="caution">
    <text evidence="1">The sequence shown here is derived from an EMBL/GenBank/DDBJ whole genome shotgun (WGS) entry which is preliminary data.</text>
</comment>
<evidence type="ECO:0000313" key="2">
    <source>
        <dbReference type="Proteomes" id="UP001060085"/>
    </source>
</evidence>
<accession>A0ACC0ABF4</accession>
<evidence type="ECO:0000313" key="1">
    <source>
        <dbReference type="EMBL" id="KAI5658258.1"/>
    </source>
</evidence>
<dbReference type="Proteomes" id="UP001060085">
    <property type="component" value="Linkage Group LG06"/>
</dbReference>
<keyword evidence="2" id="KW-1185">Reference proteome</keyword>
<dbReference type="EMBL" id="CM044706">
    <property type="protein sequence ID" value="KAI5658258.1"/>
    <property type="molecule type" value="Genomic_DNA"/>
</dbReference>
<proteinExistence type="predicted"/>
<name>A0ACC0ABF4_CATRO</name>
<sequence length="452" mass="52029">MSRLSIRPRPLDINKKLPIVKTLKDFEDDETPTNTRNSQILRLAAEADNEVPQTTSKRLLASEIPTPQFVVVDTYERDYSQTFSQPTSYLRARGARAEIGDFVEYDLDNEDEDWLHEFHRAGKELEAEKFETIIFKLEVLDHKARERAGIITPTLGPAIPVLLTFDAAVEALQSLSIKYGVFQSIYNYWKNKRERWQKPILRRLQPPPPVNDTNPYNVFRPREKAHRLHTRRMQRRENNVQSFEKLRQVRRNLEQAKTILQALFLREEKKRDVMESEITLQRIQLKYKNETELLEDSLALPGLPSFPSKVVSSEEEFVDSDDVGTSYQQPRTVPAPNMPYAESKQLMASAGNMRREVRRQNGWLQHLDPDEPTMLFTKPLDPEKLAAAGIVPPSSSSTPPEGEPTRGSSSFRGRMGRGGRIVFDRWNALMQTPLDCGEPSYVPPKPRQPVRP</sequence>
<gene>
    <name evidence="1" type="ORF">M9H77_27051</name>
</gene>
<organism evidence="1 2">
    <name type="scientific">Catharanthus roseus</name>
    <name type="common">Madagascar periwinkle</name>
    <name type="synonym">Vinca rosea</name>
    <dbReference type="NCBI Taxonomy" id="4058"/>
    <lineage>
        <taxon>Eukaryota</taxon>
        <taxon>Viridiplantae</taxon>
        <taxon>Streptophyta</taxon>
        <taxon>Embryophyta</taxon>
        <taxon>Tracheophyta</taxon>
        <taxon>Spermatophyta</taxon>
        <taxon>Magnoliopsida</taxon>
        <taxon>eudicotyledons</taxon>
        <taxon>Gunneridae</taxon>
        <taxon>Pentapetalae</taxon>
        <taxon>asterids</taxon>
        <taxon>lamiids</taxon>
        <taxon>Gentianales</taxon>
        <taxon>Apocynaceae</taxon>
        <taxon>Rauvolfioideae</taxon>
        <taxon>Vinceae</taxon>
        <taxon>Catharanthinae</taxon>
        <taxon>Catharanthus</taxon>
    </lineage>
</organism>
<reference evidence="2" key="1">
    <citation type="journal article" date="2023" name="Nat. Plants">
        <title>Single-cell RNA sequencing provides a high-resolution roadmap for understanding the multicellular compartmentation of specialized metabolism.</title>
        <authorList>
            <person name="Sun S."/>
            <person name="Shen X."/>
            <person name="Li Y."/>
            <person name="Li Y."/>
            <person name="Wang S."/>
            <person name="Li R."/>
            <person name="Zhang H."/>
            <person name="Shen G."/>
            <person name="Guo B."/>
            <person name="Wei J."/>
            <person name="Xu J."/>
            <person name="St-Pierre B."/>
            <person name="Chen S."/>
            <person name="Sun C."/>
        </authorList>
    </citation>
    <scope>NUCLEOTIDE SEQUENCE [LARGE SCALE GENOMIC DNA]</scope>
</reference>